<dbReference type="InterPro" id="IPR036709">
    <property type="entry name" value="Autotransporte_beta_dom_sf"/>
</dbReference>
<dbReference type="EMBL" id="SNWD01000001">
    <property type="protein sequence ID" value="TDN87017.1"/>
    <property type="molecule type" value="Genomic_DNA"/>
</dbReference>
<dbReference type="Pfam" id="PF05275">
    <property type="entry name" value="CopB"/>
    <property type="match status" value="1"/>
</dbReference>
<feature type="compositionally biased region" description="Pro residues" evidence="1">
    <location>
        <begin position="78"/>
        <end position="88"/>
    </location>
</feature>
<dbReference type="RefSeq" id="WP_133494148.1">
    <property type="nucleotide sequence ID" value="NZ_BMLU01000001.1"/>
</dbReference>
<feature type="region of interest" description="Disordered" evidence="1">
    <location>
        <begin position="16"/>
        <end position="39"/>
    </location>
</feature>
<accession>A0A4R6FYU1</accession>
<evidence type="ECO:0000256" key="2">
    <source>
        <dbReference type="SAM" id="SignalP"/>
    </source>
</evidence>
<feature type="signal peptide" evidence="2">
    <location>
        <begin position="1"/>
        <end position="18"/>
    </location>
</feature>
<protein>
    <submittedName>
        <fullName evidence="3">Copper resistance protein B</fullName>
    </submittedName>
</protein>
<organism evidence="3 4">
    <name type="scientific">Stakelama pacifica</name>
    <dbReference type="NCBI Taxonomy" id="517720"/>
    <lineage>
        <taxon>Bacteria</taxon>
        <taxon>Pseudomonadati</taxon>
        <taxon>Pseudomonadota</taxon>
        <taxon>Alphaproteobacteria</taxon>
        <taxon>Sphingomonadales</taxon>
        <taxon>Sphingomonadaceae</taxon>
        <taxon>Stakelama</taxon>
    </lineage>
</organism>
<dbReference type="Gene3D" id="2.40.128.130">
    <property type="entry name" value="Autotransporter beta-domain"/>
    <property type="match status" value="1"/>
</dbReference>
<dbReference type="SUPFAM" id="SSF103515">
    <property type="entry name" value="Autotransporter"/>
    <property type="match status" value="1"/>
</dbReference>
<dbReference type="AlphaFoldDB" id="A0A4R6FYU1"/>
<name>A0A4R6FYU1_9SPHN</name>
<gene>
    <name evidence="3" type="ORF">EV664_101596</name>
</gene>
<dbReference type="GO" id="GO:0005507">
    <property type="term" value="F:copper ion binding"/>
    <property type="evidence" value="ECO:0007669"/>
    <property type="project" value="InterPro"/>
</dbReference>
<evidence type="ECO:0000256" key="1">
    <source>
        <dbReference type="SAM" id="MobiDB-lite"/>
    </source>
</evidence>
<sequence length="326" mass="35182">MRAVLFAAVALLATPAAAQDHGHSGHSAPADERDAAAAMAEPPSAHIGHTGHHTMSHGAMDEGAHGPMEYMDHDGVTPAPPASGPPPRALQGPRHAAEMTYGAAAMAPSRDELATMDDFALATIMFERFEVRSGEGEDLYLWDAQGWYGNDADKLWVKSEGEGVFGGGVESAQIQALWSHAIGPWFDLQSGVRYDFEPDSRGHAVLGVQGLAPYMFELDAAAFLSDRGDLTARIEAEYDQRITQRLILQPRAELSFAAQDIPERRTGAGITTVETGLRLRYEFAREFAPYIGVGYEAKIGDTADFARAAGEDTDRVSLLLGLRAWF</sequence>
<comment type="caution">
    <text evidence="3">The sequence shown here is derived from an EMBL/GenBank/DDBJ whole genome shotgun (WGS) entry which is preliminary data.</text>
</comment>
<evidence type="ECO:0000313" key="4">
    <source>
        <dbReference type="Proteomes" id="UP000295493"/>
    </source>
</evidence>
<evidence type="ECO:0000313" key="3">
    <source>
        <dbReference type="EMBL" id="TDN87017.1"/>
    </source>
</evidence>
<feature type="region of interest" description="Disordered" evidence="1">
    <location>
        <begin position="74"/>
        <end position="93"/>
    </location>
</feature>
<feature type="chain" id="PRO_5020587161" evidence="2">
    <location>
        <begin position="19"/>
        <end position="326"/>
    </location>
</feature>
<reference evidence="3 4" key="1">
    <citation type="submission" date="2019-03" db="EMBL/GenBank/DDBJ databases">
        <title>Genomic Encyclopedia of Type Strains, Phase IV (KMG-IV): sequencing the most valuable type-strain genomes for metagenomic binning, comparative biology and taxonomic classification.</title>
        <authorList>
            <person name="Goeker M."/>
        </authorList>
    </citation>
    <scope>NUCLEOTIDE SEQUENCE [LARGE SCALE GENOMIC DNA]</scope>
    <source>
        <strain evidence="3 4">DSM 25059</strain>
    </source>
</reference>
<keyword evidence="4" id="KW-1185">Reference proteome</keyword>
<dbReference type="Proteomes" id="UP000295493">
    <property type="component" value="Unassembled WGS sequence"/>
</dbReference>
<keyword evidence="2" id="KW-0732">Signal</keyword>
<dbReference type="GO" id="GO:0009279">
    <property type="term" value="C:cell outer membrane"/>
    <property type="evidence" value="ECO:0007669"/>
    <property type="project" value="InterPro"/>
</dbReference>
<proteinExistence type="predicted"/>
<dbReference type="InterPro" id="IPR007939">
    <property type="entry name" value="Cu-R_B_prcur"/>
</dbReference>
<dbReference type="GO" id="GO:0006878">
    <property type="term" value="P:intracellular copper ion homeostasis"/>
    <property type="evidence" value="ECO:0007669"/>
    <property type="project" value="InterPro"/>
</dbReference>
<dbReference type="OrthoDB" id="9778934at2"/>